<organism evidence="1 2">
    <name type="scientific">Streptomyces pseudovenezuelae</name>
    <dbReference type="NCBI Taxonomy" id="67350"/>
    <lineage>
        <taxon>Bacteria</taxon>
        <taxon>Bacillati</taxon>
        <taxon>Actinomycetota</taxon>
        <taxon>Actinomycetes</taxon>
        <taxon>Kitasatosporales</taxon>
        <taxon>Streptomycetaceae</taxon>
        <taxon>Streptomyces</taxon>
        <taxon>Streptomyces aurantiacus group</taxon>
    </lineage>
</organism>
<gene>
    <name evidence="1" type="ORF">AQI94_32420</name>
</gene>
<evidence type="ECO:0000313" key="1">
    <source>
        <dbReference type="EMBL" id="KUM84197.1"/>
    </source>
</evidence>
<protein>
    <submittedName>
        <fullName evidence="1">Uncharacterized protein</fullName>
    </submittedName>
</protein>
<dbReference type="Proteomes" id="UP000053039">
    <property type="component" value="Unassembled WGS sequence"/>
</dbReference>
<evidence type="ECO:0000313" key="2">
    <source>
        <dbReference type="Proteomes" id="UP000053039"/>
    </source>
</evidence>
<proteinExistence type="predicted"/>
<dbReference type="AlphaFoldDB" id="A0A101N0B6"/>
<dbReference type="OrthoDB" id="9957586at2"/>
<dbReference type="RefSeq" id="WP_031044915.1">
    <property type="nucleotide sequence ID" value="NZ_JBIBHV010000006.1"/>
</dbReference>
<accession>A0A101N0B6</accession>
<comment type="caution">
    <text evidence="1">The sequence shown here is derived from an EMBL/GenBank/DDBJ whole genome shotgun (WGS) entry which is preliminary data.</text>
</comment>
<sequence length="139" mass="15334">MPTAGLRDQINRARRLLDDHLSHPDALRRQEQRLASWGEPADDFLQTAGSVLGLALNQVQRDSARAPQTGEALWLNATRLLDPEAARPDLLAGPPTDLDPDILRQIQALRLASAGTCPAAVIRWIRFLRTAHDVAEHQA</sequence>
<reference evidence="1 2" key="1">
    <citation type="submission" date="2015-10" db="EMBL/GenBank/DDBJ databases">
        <title>Draft genome sequence of Streptomyces pseudovenezuelae DSM 40212, type strain for the species Streptomyces pseudovenezuelae.</title>
        <authorList>
            <person name="Ruckert C."/>
            <person name="Winkler A."/>
            <person name="Kalinowski J."/>
            <person name="Kampfer P."/>
            <person name="Glaeser S."/>
        </authorList>
    </citation>
    <scope>NUCLEOTIDE SEQUENCE [LARGE SCALE GENOMIC DNA]</scope>
    <source>
        <strain evidence="1 2">DSM 40212</strain>
    </source>
</reference>
<dbReference type="EMBL" id="LMWM01000037">
    <property type="protein sequence ID" value="KUM84197.1"/>
    <property type="molecule type" value="Genomic_DNA"/>
</dbReference>
<name>A0A101N0B6_9ACTN</name>